<dbReference type="OrthoDB" id="5464689at2"/>
<dbReference type="GO" id="GO:0043565">
    <property type="term" value="F:sequence-specific DNA binding"/>
    <property type="evidence" value="ECO:0007669"/>
    <property type="project" value="InterPro"/>
</dbReference>
<sequence length="70" mass="7754">MGYAKRVRLERAHRELQAADPARGDTVAAIAARWAFAESDRFAVLYGDAYGTLPSHILGTDPPQRQGRTR</sequence>
<dbReference type="EMBL" id="CP034550">
    <property type="protein sequence ID" value="QFZ24549.1"/>
    <property type="molecule type" value="Genomic_DNA"/>
</dbReference>
<dbReference type="Proteomes" id="UP000325787">
    <property type="component" value="Chromosome"/>
</dbReference>
<protein>
    <submittedName>
        <fullName evidence="2">Helix-turn-helix domain-containing protein</fullName>
    </submittedName>
</protein>
<accession>A0A5Q0HEM4</accession>
<keyword evidence="3" id="KW-1185">Reference proteome</keyword>
<evidence type="ECO:0000313" key="3">
    <source>
        <dbReference type="Proteomes" id="UP000325787"/>
    </source>
</evidence>
<gene>
    <name evidence="2" type="ORF">EKG83_28185</name>
</gene>
<feature type="domain" description="HTH araC/xylS-type" evidence="1">
    <location>
        <begin position="1"/>
        <end position="60"/>
    </location>
</feature>
<evidence type="ECO:0000259" key="1">
    <source>
        <dbReference type="PROSITE" id="PS01124"/>
    </source>
</evidence>
<dbReference type="GO" id="GO:0003700">
    <property type="term" value="F:DNA-binding transcription factor activity"/>
    <property type="evidence" value="ECO:0007669"/>
    <property type="project" value="InterPro"/>
</dbReference>
<dbReference type="InterPro" id="IPR018060">
    <property type="entry name" value="HTH_AraC"/>
</dbReference>
<dbReference type="AlphaFoldDB" id="A0A5Q0HEM4"/>
<evidence type="ECO:0000313" key="2">
    <source>
        <dbReference type="EMBL" id="QFZ24549.1"/>
    </source>
</evidence>
<reference evidence="3" key="1">
    <citation type="journal article" date="2021" name="Curr. Microbiol.">
        <title>Complete genome of nocamycin-producing strain Saccharothrix syringae NRRL B-16468 reveals the biosynthetic potential for secondary metabolites.</title>
        <authorList>
            <person name="Mo X."/>
            <person name="Yang S."/>
        </authorList>
    </citation>
    <scope>NUCLEOTIDE SEQUENCE [LARGE SCALE GENOMIC DNA]</scope>
    <source>
        <strain evidence="3">ATCC 51364 / DSM 43886 / JCM 6844 / KCTC 9398 / NBRC 14523 / NRRL B-16468 / INA 2240</strain>
    </source>
</reference>
<proteinExistence type="predicted"/>
<organism evidence="2 3">
    <name type="scientific">Saccharothrix syringae</name>
    <name type="common">Nocardiopsis syringae</name>
    <dbReference type="NCBI Taxonomy" id="103733"/>
    <lineage>
        <taxon>Bacteria</taxon>
        <taxon>Bacillati</taxon>
        <taxon>Actinomycetota</taxon>
        <taxon>Actinomycetes</taxon>
        <taxon>Pseudonocardiales</taxon>
        <taxon>Pseudonocardiaceae</taxon>
        <taxon>Saccharothrix</taxon>
    </lineage>
</organism>
<dbReference type="PROSITE" id="PS01124">
    <property type="entry name" value="HTH_ARAC_FAMILY_2"/>
    <property type="match status" value="1"/>
</dbReference>
<dbReference type="KEGG" id="ssyi:EKG83_28185"/>
<name>A0A5Q0HEM4_SACSY</name>
<dbReference type="Gene3D" id="1.10.10.60">
    <property type="entry name" value="Homeodomain-like"/>
    <property type="match status" value="1"/>
</dbReference>